<dbReference type="InterPro" id="IPR057212">
    <property type="entry name" value="DUF7890"/>
</dbReference>
<keyword evidence="3" id="KW-1185">Reference proteome</keyword>
<comment type="caution">
    <text evidence="2">The sequence shown here is derived from an EMBL/GenBank/DDBJ whole genome shotgun (WGS) entry which is preliminary data.</text>
</comment>
<dbReference type="InParanoid" id="A0A2P5D6T5"/>
<organism evidence="2 3">
    <name type="scientific">Trema orientale</name>
    <name type="common">Charcoal tree</name>
    <name type="synonym">Celtis orientalis</name>
    <dbReference type="NCBI Taxonomy" id="63057"/>
    <lineage>
        <taxon>Eukaryota</taxon>
        <taxon>Viridiplantae</taxon>
        <taxon>Streptophyta</taxon>
        <taxon>Embryophyta</taxon>
        <taxon>Tracheophyta</taxon>
        <taxon>Spermatophyta</taxon>
        <taxon>Magnoliopsida</taxon>
        <taxon>eudicotyledons</taxon>
        <taxon>Gunneridae</taxon>
        <taxon>Pentapetalae</taxon>
        <taxon>rosids</taxon>
        <taxon>fabids</taxon>
        <taxon>Rosales</taxon>
        <taxon>Cannabaceae</taxon>
        <taxon>Trema</taxon>
    </lineage>
</organism>
<evidence type="ECO:0000313" key="2">
    <source>
        <dbReference type="EMBL" id="PON69020.1"/>
    </source>
</evidence>
<evidence type="ECO:0000313" key="3">
    <source>
        <dbReference type="Proteomes" id="UP000237000"/>
    </source>
</evidence>
<reference evidence="3" key="1">
    <citation type="submission" date="2016-06" db="EMBL/GenBank/DDBJ databases">
        <title>Parallel loss of symbiosis genes in relatives of nitrogen-fixing non-legume Parasponia.</title>
        <authorList>
            <person name="Van Velzen R."/>
            <person name="Holmer R."/>
            <person name="Bu F."/>
            <person name="Rutten L."/>
            <person name="Van Zeijl A."/>
            <person name="Liu W."/>
            <person name="Santuari L."/>
            <person name="Cao Q."/>
            <person name="Sharma T."/>
            <person name="Shen D."/>
            <person name="Roswanjaya Y."/>
            <person name="Wardhani T."/>
            <person name="Kalhor M.S."/>
            <person name="Jansen J."/>
            <person name="Van den Hoogen J."/>
            <person name="Gungor B."/>
            <person name="Hartog M."/>
            <person name="Hontelez J."/>
            <person name="Verver J."/>
            <person name="Yang W.-C."/>
            <person name="Schijlen E."/>
            <person name="Repin R."/>
            <person name="Schilthuizen M."/>
            <person name="Schranz E."/>
            <person name="Heidstra R."/>
            <person name="Miyata K."/>
            <person name="Fedorova E."/>
            <person name="Kohlen W."/>
            <person name="Bisseling T."/>
            <person name="Smit S."/>
            <person name="Geurts R."/>
        </authorList>
    </citation>
    <scope>NUCLEOTIDE SEQUENCE [LARGE SCALE GENOMIC DNA]</scope>
    <source>
        <strain evidence="3">cv. RG33-2</strain>
    </source>
</reference>
<dbReference type="PANTHER" id="PTHR36782:SF1">
    <property type="entry name" value="CALCIUM UNIPORTER PROTEIN"/>
    <property type="match status" value="1"/>
</dbReference>
<dbReference type="AlphaFoldDB" id="A0A2P5D6T5"/>
<evidence type="ECO:0000259" key="1">
    <source>
        <dbReference type="Pfam" id="PF25418"/>
    </source>
</evidence>
<dbReference type="OrthoDB" id="1077969at2759"/>
<feature type="domain" description="DUF7890" evidence="1">
    <location>
        <begin position="1"/>
        <end position="44"/>
    </location>
</feature>
<name>A0A2P5D6T5_TREOI</name>
<dbReference type="STRING" id="63057.A0A2P5D6T5"/>
<dbReference type="Proteomes" id="UP000237000">
    <property type="component" value="Unassembled WGS sequence"/>
</dbReference>
<dbReference type="PANTHER" id="PTHR36782">
    <property type="entry name" value="BNAC03G62080D PROTEIN"/>
    <property type="match status" value="1"/>
</dbReference>
<sequence>MRVKVTMTKQEAARLLSRCKEGGVLEFKDVARELVQIPVDRVSVNVAPISATCSGKVLLQTIPEEC</sequence>
<accession>A0A2P5D6T5</accession>
<dbReference type="EMBL" id="JXTC01000291">
    <property type="protein sequence ID" value="PON69020.1"/>
    <property type="molecule type" value="Genomic_DNA"/>
</dbReference>
<protein>
    <recommendedName>
        <fullName evidence="1">DUF7890 domain-containing protein</fullName>
    </recommendedName>
</protein>
<proteinExistence type="predicted"/>
<dbReference type="Pfam" id="PF25418">
    <property type="entry name" value="DUF7890"/>
    <property type="match status" value="1"/>
</dbReference>
<gene>
    <name evidence="2" type="ORF">TorRG33x02_260610</name>
</gene>